<dbReference type="EMBL" id="PENI01000013">
    <property type="protein sequence ID" value="RMB84069.1"/>
    <property type="molecule type" value="Genomic_DNA"/>
</dbReference>
<dbReference type="InterPro" id="IPR046858">
    <property type="entry name" value="ChrB_N"/>
</dbReference>
<reference evidence="2 3" key="1">
    <citation type="submission" date="2017-11" db="EMBL/GenBank/DDBJ databases">
        <title>Draft genome of actinobacteria isolated from guarana (Paullinia cupana (Mart.) Ducke.</title>
        <authorList>
            <person name="Siqueira K.A."/>
            <person name="Liotti R.G."/>
            <person name="Mendes T.A.O."/>
            <person name="Soares M.A."/>
        </authorList>
    </citation>
    <scope>NUCLEOTIDE SEQUENCE [LARGE SCALE GENOMIC DNA]</scope>
    <source>
        <strain evidence="2 3">193</strain>
    </source>
</reference>
<protein>
    <recommendedName>
        <fullName evidence="1">ChrB N-terminal domain-containing protein</fullName>
    </recommendedName>
</protein>
<evidence type="ECO:0000313" key="3">
    <source>
        <dbReference type="Proteomes" id="UP000270471"/>
    </source>
</evidence>
<evidence type="ECO:0000313" key="2">
    <source>
        <dbReference type="EMBL" id="RMB84069.1"/>
    </source>
</evidence>
<sequence>MVNEVDARWLLVSVTTAGAASSLRMQVWRKLKGLGALYLQQSVCLLPDRPAVATALAELRERVRTDGGRMRVVHVEIADGGELGELAAEMTAAIDEEYAEVLERLPSFFAELEMESGRGRAVFAEVEESEADLERFRSWVAKIEARDYFRAPRGEEVRAELERAATALAAFESAALERET</sequence>
<accession>A0A3M0ICV6</accession>
<evidence type="ECO:0000259" key="1">
    <source>
        <dbReference type="Pfam" id="PF20229"/>
    </source>
</evidence>
<name>A0A3M0ICV6_9ACTN</name>
<dbReference type="OrthoDB" id="3790780at2"/>
<dbReference type="AlphaFoldDB" id="A0A3M0ICV6"/>
<gene>
    <name evidence="2" type="ORF">CTZ28_21445</name>
</gene>
<dbReference type="RefSeq" id="WP_121891295.1">
    <property type="nucleotide sequence ID" value="NZ_JBNJMA010000002.1"/>
</dbReference>
<dbReference type="Proteomes" id="UP000270471">
    <property type="component" value="Unassembled WGS sequence"/>
</dbReference>
<organism evidence="2 3">
    <name type="scientific">Streptomyces shenzhenensis</name>
    <dbReference type="NCBI Taxonomy" id="943815"/>
    <lineage>
        <taxon>Bacteria</taxon>
        <taxon>Bacillati</taxon>
        <taxon>Actinomycetota</taxon>
        <taxon>Actinomycetes</taxon>
        <taxon>Kitasatosporales</taxon>
        <taxon>Streptomycetaceae</taxon>
        <taxon>Streptomyces</taxon>
    </lineage>
</organism>
<dbReference type="Pfam" id="PF20229">
    <property type="entry name" value="ChrB_N"/>
    <property type="match status" value="1"/>
</dbReference>
<feature type="domain" description="ChrB N-terminal" evidence="1">
    <location>
        <begin position="24"/>
        <end position="172"/>
    </location>
</feature>
<proteinExistence type="predicted"/>
<comment type="caution">
    <text evidence="2">The sequence shown here is derived from an EMBL/GenBank/DDBJ whole genome shotgun (WGS) entry which is preliminary data.</text>
</comment>
<keyword evidence="3" id="KW-1185">Reference proteome</keyword>